<evidence type="ECO:0000256" key="1">
    <source>
        <dbReference type="SAM" id="MobiDB-lite"/>
    </source>
</evidence>
<feature type="region of interest" description="Disordered" evidence="1">
    <location>
        <begin position="162"/>
        <end position="261"/>
    </location>
</feature>
<proteinExistence type="predicted"/>
<accession>A0A5J4X0K0</accession>
<evidence type="ECO:0000313" key="2">
    <source>
        <dbReference type="EMBL" id="KAA6400583.1"/>
    </source>
</evidence>
<feature type="compositionally biased region" description="Polar residues" evidence="1">
    <location>
        <begin position="695"/>
        <end position="706"/>
    </location>
</feature>
<protein>
    <submittedName>
        <fullName evidence="2">Uncharacterized protein</fullName>
    </submittedName>
</protein>
<dbReference type="AlphaFoldDB" id="A0A5J4X0K0"/>
<name>A0A5J4X0K0_9EUKA</name>
<comment type="caution">
    <text evidence="2">The sequence shown here is derived from an EMBL/GenBank/DDBJ whole genome shotgun (WGS) entry which is preliminary data.</text>
</comment>
<feature type="region of interest" description="Disordered" evidence="1">
    <location>
        <begin position="689"/>
        <end position="717"/>
    </location>
</feature>
<gene>
    <name evidence="2" type="ORF">EZS28_003892</name>
</gene>
<feature type="region of interest" description="Disordered" evidence="1">
    <location>
        <begin position="294"/>
        <end position="362"/>
    </location>
</feature>
<feature type="compositionally biased region" description="Polar residues" evidence="1">
    <location>
        <begin position="94"/>
        <end position="108"/>
    </location>
</feature>
<feature type="compositionally biased region" description="Low complexity" evidence="1">
    <location>
        <begin position="199"/>
        <end position="226"/>
    </location>
</feature>
<evidence type="ECO:0000313" key="3">
    <source>
        <dbReference type="Proteomes" id="UP000324800"/>
    </source>
</evidence>
<dbReference type="EMBL" id="SNRW01000538">
    <property type="protein sequence ID" value="KAA6400583.1"/>
    <property type="molecule type" value="Genomic_DNA"/>
</dbReference>
<feature type="region of interest" description="Disordered" evidence="1">
    <location>
        <begin position="437"/>
        <end position="456"/>
    </location>
</feature>
<feature type="compositionally biased region" description="Basic and acidic residues" evidence="1">
    <location>
        <begin position="350"/>
        <end position="361"/>
    </location>
</feature>
<feature type="region of interest" description="Disordered" evidence="1">
    <location>
        <begin position="573"/>
        <end position="592"/>
    </location>
</feature>
<feature type="region of interest" description="Disordered" evidence="1">
    <location>
        <begin position="1"/>
        <end position="147"/>
    </location>
</feature>
<feature type="compositionally biased region" description="Basic and acidic residues" evidence="1">
    <location>
        <begin position="39"/>
        <end position="73"/>
    </location>
</feature>
<dbReference type="Proteomes" id="UP000324800">
    <property type="component" value="Unassembled WGS sequence"/>
</dbReference>
<organism evidence="2 3">
    <name type="scientific">Streblomastix strix</name>
    <dbReference type="NCBI Taxonomy" id="222440"/>
    <lineage>
        <taxon>Eukaryota</taxon>
        <taxon>Metamonada</taxon>
        <taxon>Preaxostyla</taxon>
        <taxon>Oxymonadida</taxon>
        <taxon>Streblomastigidae</taxon>
        <taxon>Streblomastix</taxon>
    </lineage>
</organism>
<feature type="compositionally biased region" description="Basic and acidic residues" evidence="1">
    <location>
        <begin position="125"/>
        <end position="134"/>
    </location>
</feature>
<feature type="compositionally biased region" description="Basic residues" evidence="1">
    <location>
        <begin position="174"/>
        <end position="183"/>
    </location>
</feature>
<feature type="compositionally biased region" description="Basic and acidic residues" evidence="1">
    <location>
        <begin position="294"/>
        <end position="342"/>
    </location>
</feature>
<reference evidence="2 3" key="1">
    <citation type="submission" date="2019-03" db="EMBL/GenBank/DDBJ databases">
        <title>Single cell metagenomics reveals metabolic interactions within the superorganism composed of flagellate Streblomastix strix and complex community of Bacteroidetes bacteria on its surface.</title>
        <authorList>
            <person name="Treitli S.C."/>
            <person name="Kolisko M."/>
            <person name="Husnik F."/>
            <person name="Keeling P."/>
            <person name="Hampl V."/>
        </authorList>
    </citation>
    <scope>NUCLEOTIDE SEQUENCE [LARGE SCALE GENOMIC DNA]</scope>
    <source>
        <strain evidence="2">ST1C</strain>
    </source>
</reference>
<sequence length="717" mass="84133">MEIKDEEQEVESQNDLDIETALQLQEDVESKPIIKSKKEKKEEESKRLRREDRQRRREEQQIRRELREIEKKEKKQKRLNQNSGSIKQKDEEGSGSNKQSQTENNKSDINIWKKKRSNSALNKQADQKMSEQWKRMMTMKKIREGGQAEINDEDLELEWALFADSDSDEINLNGKKKGKKRRGTNVDDSDQDGTYELPSQGEDVQSQSQSQSNAQSLSTSVSSDTQSIDESDYKREKNNKKSSSQIKKKRGRPSLGIKKQKIIPVMNQKGIIIRARQLAEKQVRDQILKEQREKQLMQKDEDQINKKEIGMEKDQDIELQDKNENEVESKIEKDLEIKKENQETEFGEDGQQKEEINKEEQENLEAYFNAKENEKRIEELYQEKFRQIMNEWMRVYMRVYYQKQISDTDSQRQEQIKKIDELKYILTLKKKELMDEGKKERRRLKQEAKQKVKEKNIKKEEEEKLGDEEIIETKDTIESQQDQPTIQIQQDIHIQPKEEDAVVSIGQTKQISLVGNLNIDDLFKHLNFNMLETPMNTKLQKKKGRKRLKSTLLNESEEERIILEQWRGLDPLGKDGKQIEQGKSGENEVQNSKEDFILKDENDEAGIINENDPLFNKRQIQEFGLQMDLQPEFILGGNGAEALNPSQGQDEFSLALDATLEREIQEALEQQQQYKQNLQKKFGAPSLMMEKDQQPESSTQNNQIQKEITFDRAGNNV</sequence>
<feature type="compositionally biased region" description="Acidic residues" evidence="1">
    <location>
        <begin position="1"/>
        <end position="18"/>
    </location>
</feature>